<evidence type="ECO:0000313" key="1">
    <source>
        <dbReference type="EMBL" id="KAI3790127.1"/>
    </source>
</evidence>
<proteinExistence type="predicted"/>
<organism evidence="1 2">
    <name type="scientific">Cichorium intybus</name>
    <name type="common">Chicory</name>
    <dbReference type="NCBI Taxonomy" id="13427"/>
    <lineage>
        <taxon>Eukaryota</taxon>
        <taxon>Viridiplantae</taxon>
        <taxon>Streptophyta</taxon>
        <taxon>Embryophyta</taxon>
        <taxon>Tracheophyta</taxon>
        <taxon>Spermatophyta</taxon>
        <taxon>Magnoliopsida</taxon>
        <taxon>eudicotyledons</taxon>
        <taxon>Gunneridae</taxon>
        <taxon>Pentapetalae</taxon>
        <taxon>asterids</taxon>
        <taxon>campanulids</taxon>
        <taxon>Asterales</taxon>
        <taxon>Asteraceae</taxon>
        <taxon>Cichorioideae</taxon>
        <taxon>Cichorieae</taxon>
        <taxon>Cichoriinae</taxon>
        <taxon>Cichorium</taxon>
    </lineage>
</organism>
<gene>
    <name evidence="1" type="ORF">L2E82_02943</name>
</gene>
<sequence length="115" mass="13084">MERKRIDLRRKSRRDRVRETGRQTPSRSSSKGCCLRERCRWRNGTGTSPVDGDRVEPKTTWESGDGGGGDFFTLGSPRISEFLSFYRNLKVNIQALEIDSYNQGLLMHACALSVN</sequence>
<reference evidence="1 2" key="2">
    <citation type="journal article" date="2022" name="Mol. Ecol. Resour.">
        <title>The genomes of chicory, endive, great burdock and yacon provide insights into Asteraceae paleo-polyploidization history and plant inulin production.</title>
        <authorList>
            <person name="Fan W."/>
            <person name="Wang S."/>
            <person name="Wang H."/>
            <person name="Wang A."/>
            <person name="Jiang F."/>
            <person name="Liu H."/>
            <person name="Zhao H."/>
            <person name="Xu D."/>
            <person name="Zhang Y."/>
        </authorList>
    </citation>
    <scope>NUCLEOTIDE SEQUENCE [LARGE SCALE GENOMIC DNA]</scope>
    <source>
        <strain evidence="2">cv. Punajuju</strain>
        <tissue evidence="1">Leaves</tissue>
    </source>
</reference>
<protein>
    <submittedName>
        <fullName evidence="1">Uncharacterized protein</fullName>
    </submittedName>
</protein>
<evidence type="ECO:0000313" key="2">
    <source>
        <dbReference type="Proteomes" id="UP001055811"/>
    </source>
</evidence>
<reference evidence="2" key="1">
    <citation type="journal article" date="2022" name="Mol. Ecol. Resour.">
        <title>The genomes of chicory, endive, great burdock and yacon provide insights into Asteraceae palaeo-polyploidization history and plant inulin production.</title>
        <authorList>
            <person name="Fan W."/>
            <person name="Wang S."/>
            <person name="Wang H."/>
            <person name="Wang A."/>
            <person name="Jiang F."/>
            <person name="Liu H."/>
            <person name="Zhao H."/>
            <person name="Xu D."/>
            <person name="Zhang Y."/>
        </authorList>
    </citation>
    <scope>NUCLEOTIDE SEQUENCE [LARGE SCALE GENOMIC DNA]</scope>
    <source>
        <strain evidence="2">cv. Punajuju</strain>
    </source>
</reference>
<name>A0ACB9H3M9_CICIN</name>
<comment type="caution">
    <text evidence="1">The sequence shown here is derived from an EMBL/GenBank/DDBJ whole genome shotgun (WGS) entry which is preliminary data.</text>
</comment>
<accession>A0ACB9H3M9</accession>
<keyword evidence="2" id="KW-1185">Reference proteome</keyword>
<dbReference type="Proteomes" id="UP001055811">
    <property type="component" value="Linkage Group LG01"/>
</dbReference>
<dbReference type="EMBL" id="CM042009">
    <property type="protein sequence ID" value="KAI3790127.1"/>
    <property type="molecule type" value="Genomic_DNA"/>
</dbReference>